<dbReference type="EMBL" id="CP059269">
    <property type="protein sequence ID" value="QLQ79868.1"/>
    <property type="molecule type" value="Genomic_DNA"/>
</dbReference>
<feature type="domain" description="BHLH" evidence="2">
    <location>
        <begin position="43"/>
        <end position="95"/>
    </location>
</feature>
<gene>
    <name evidence="3" type="ORF">HG537_0C05170</name>
</gene>
<dbReference type="Gene3D" id="4.10.280.10">
    <property type="entry name" value="Helix-loop-helix DNA-binding domain"/>
    <property type="match status" value="1"/>
</dbReference>
<evidence type="ECO:0000313" key="4">
    <source>
        <dbReference type="Proteomes" id="UP000510647"/>
    </source>
</evidence>
<keyword evidence="4" id="KW-1185">Reference proteome</keyword>
<reference evidence="3 4" key="1">
    <citation type="submission" date="2020-06" db="EMBL/GenBank/DDBJ databases">
        <title>The yeast mating-type switching endonuclease HO is a domesticated member of an unorthodox homing genetic element family.</title>
        <authorList>
            <person name="Coughlan A.Y."/>
            <person name="Lombardi L."/>
            <person name="Braun-Galleani S."/>
            <person name="Martos A.R."/>
            <person name="Galeote V."/>
            <person name="Bigey F."/>
            <person name="Dequin S."/>
            <person name="Byrne K.P."/>
            <person name="Wolfe K.H."/>
        </authorList>
    </citation>
    <scope>NUCLEOTIDE SEQUENCE [LARGE SCALE GENOMIC DNA]</scope>
    <source>
        <strain evidence="3 4">CBS2947</strain>
    </source>
</reference>
<proteinExistence type="predicted"/>
<dbReference type="Proteomes" id="UP000510647">
    <property type="component" value="Chromosome 3"/>
</dbReference>
<name>A0A7H9HQ55_9SACH</name>
<protein>
    <recommendedName>
        <fullName evidence="2">BHLH domain-containing protein</fullName>
    </recommendedName>
</protein>
<dbReference type="PROSITE" id="PS50888">
    <property type="entry name" value="BHLH"/>
    <property type="match status" value="1"/>
</dbReference>
<sequence length="145" mass="17167">MDRDSNAGVSELHRENPQAVTAKVVKPRRKPRAPKKNKLSSDQVRKNHVVSEQRRRELVRTVYDDLVEIVPDLEPSERRSEILIYLKTINHLKWLYRRNSYLRKLLTEKYERQGEPAVELPNRLVWELRSIPSAQQDTNKQESSQ</sequence>
<organism evidence="3 4">
    <name type="scientific">Torulaspora globosa</name>
    <dbReference type="NCBI Taxonomy" id="48254"/>
    <lineage>
        <taxon>Eukaryota</taxon>
        <taxon>Fungi</taxon>
        <taxon>Dikarya</taxon>
        <taxon>Ascomycota</taxon>
        <taxon>Saccharomycotina</taxon>
        <taxon>Saccharomycetes</taxon>
        <taxon>Saccharomycetales</taxon>
        <taxon>Saccharomycetaceae</taxon>
        <taxon>Torulaspora</taxon>
    </lineage>
</organism>
<dbReference type="InterPro" id="IPR011598">
    <property type="entry name" value="bHLH_dom"/>
</dbReference>
<feature type="compositionally biased region" description="Basic and acidic residues" evidence="1">
    <location>
        <begin position="1"/>
        <end position="16"/>
    </location>
</feature>
<dbReference type="Pfam" id="PF23181">
    <property type="entry name" value="bHLH_INO4"/>
    <property type="match status" value="1"/>
</dbReference>
<dbReference type="SMART" id="SM00353">
    <property type="entry name" value="HLH"/>
    <property type="match status" value="1"/>
</dbReference>
<dbReference type="OrthoDB" id="5778525at2759"/>
<dbReference type="AlphaFoldDB" id="A0A7H9HQ55"/>
<dbReference type="InterPro" id="IPR057072">
    <property type="entry name" value="bHLH_INO4"/>
</dbReference>
<dbReference type="GO" id="GO:0046983">
    <property type="term" value="F:protein dimerization activity"/>
    <property type="evidence" value="ECO:0007669"/>
    <property type="project" value="InterPro"/>
</dbReference>
<evidence type="ECO:0000259" key="2">
    <source>
        <dbReference type="PROSITE" id="PS50888"/>
    </source>
</evidence>
<feature type="compositionally biased region" description="Basic residues" evidence="1">
    <location>
        <begin position="25"/>
        <end position="38"/>
    </location>
</feature>
<evidence type="ECO:0000256" key="1">
    <source>
        <dbReference type="SAM" id="MobiDB-lite"/>
    </source>
</evidence>
<dbReference type="InterPro" id="IPR036638">
    <property type="entry name" value="HLH_DNA-bd_sf"/>
</dbReference>
<evidence type="ECO:0000313" key="3">
    <source>
        <dbReference type="EMBL" id="QLQ79868.1"/>
    </source>
</evidence>
<feature type="region of interest" description="Disordered" evidence="1">
    <location>
        <begin position="1"/>
        <end position="51"/>
    </location>
</feature>
<accession>A0A7H9HQ55</accession>
<dbReference type="SUPFAM" id="SSF47459">
    <property type="entry name" value="HLH, helix-loop-helix DNA-binding domain"/>
    <property type="match status" value="1"/>
</dbReference>